<name>A0AAD7I9G5_9AGAR</name>
<evidence type="ECO:0000313" key="2">
    <source>
        <dbReference type="Proteomes" id="UP001215598"/>
    </source>
</evidence>
<protein>
    <submittedName>
        <fullName evidence="1">Uncharacterized protein</fullName>
    </submittedName>
</protein>
<proteinExistence type="predicted"/>
<accession>A0AAD7I9G5</accession>
<keyword evidence="2" id="KW-1185">Reference proteome</keyword>
<evidence type="ECO:0000313" key="1">
    <source>
        <dbReference type="EMBL" id="KAJ7737984.1"/>
    </source>
</evidence>
<organism evidence="1 2">
    <name type="scientific">Mycena metata</name>
    <dbReference type="NCBI Taxonomy" id="1033252"/>
    <lineage>
        <taxon>Eukaryota</taxon>
        <taxon>Fungi</taxon>
        <taxon>Dikarya</taxon>
        <taxon>Basidiomycota</taxon>
        <taxon>Agaricomycotina</taxon>
        <taxon>Agaricomycetes</taxon>
        <taxon>Agaricomycetidae</taxon>
        <taxon>Agaricales</taxon>
        <taxon>Marasmiineae</taxon>
        <taxon>Mycenaceae</taxon>
        <taxon>Mycena</taxon>
    </lineage>
</organism>
<reference evidence="1" key="1">
    <citation type="submission" date="2023-03" db="EMBL/GenBank/DDBJ databases">
        <title>Massive genome expansion in bonnet fungi (Mycena s.s.) driven by repeated elements and novel gene families across ecological guilds.</title>
        <authorList>
            <consortium name="Lawrence Berkeley National Laboratory"/>
            <person name="Harder C.B."/>
            <person name="Miyauchi S."/>
            <person name="Viragh M."/>
            <person name="Kuo A."/>
            <person name="Thoen E."/>
            <person name="Andreopoulos B."/>
            <person name="Lu D."/>
            <person name="Skrede I."/>
            <person name="Drula E."/>
            <person name="Henrissat B."/>
            <person name="Morin E."/>
            <person name="Kohler A."/>
            <person name="Barry K."/>
            <person name="LaButti K."/>
            <person name="Morin E."/>
            <person name="Salamov A."/>
            <person name="Lipzen A."/>
            <person name="Mereny Z."/>
            <person name="Hegedus B."/>
            <person name="Baldrian P."/>
            <person name="Stursova M."/>
            <person name="Weitz H."/>
            <person name="Taylor A."/>
            <person name="Grigoriev I.V."/>
            <person name="Nagy L.G."/>
            <person name="Martin F."/>
            <person name="Kauserud H."/>
        </authorList>
    </citation>
    <scope>NUCLEOTIDE SEQUENCE</scope>
    <source>
        <strain evidence="1">CBHHK182m</strain>
    </source>
</reference>
<dbReference type="AlphaFoldDB" id="A0AAD7I9G5"/>
<comment type="caution">
    <text evidence="1">The sequence shown here is derived from an EMBL/GenBank/DDBJ whole genome shotgun (WGS) entry which is preliminary data.</text>
</comment>
<sequence length="71" mass="7774">ICSQVLNVSFLAADATGACLPSCAIICHAVRYVLTPIFRGLDFPCFPSRPDRNIIRRDSISFNSAVIPLYS</sequence>
<dbReference type="Proteomes" id="UP001215598">
    <property type="component" value="Unassembled WGS sequence"/>
</dbReference>
<gene>
    <name evidence="1" type="ORF">B0H16DRAFT_1891520</name>
</gene>
<feature type="non-terminal residue" evidence="1">
    <location>
        <position position="1"/>
    </location>
</feature>
<dbReference type="EMBL" id="JARKIB010000114">
    <property type="protein sequence ID" value="KAJ7737984.1"/>
    <property type="molecule type" value="Genomic_DNA"/>
</dbReference>